<dbReference type="PROSITE" id="PS00211">
    <property type="entry name" value="ABC_TRANSPORTER_1"/>
    <property type="match status" value="2"/>
</dbReference>
<dbReference type="GO" id="GO:0003677">
    <property type="term" value="F:DNA binding"/>
    <property type="evidence" value="ECO:0007669"/>
    <property type="project" value="UniProtKB-KW"/>
</dbReference>
<dbReference type="Gene3D" id="1.10.8.280">
    <property type="entry name" value="ABC transporter ATPase domain-like"/>
    <property type="match status" value="1"/>
</dbReference>
<evidence type="ECO:0000256" key="2">
    <source>
        <dbReference type="ARBA" id="ARBA00022490"/>
    </source>
</evidence>
<keyword evidence="11" id="KW-0267">Excision nuclease</keyword>
<protein>
    <recommendedName>
        <fullName evidence="15">UvrABC system protein A</fullName>
    </recommendedName>
    <alternativeName>
        <fullName evidence="16">Excinuclease ABC subunit A</fullName>
    </alternativeName>
</protein>
<dbReference type="Gene3D" id="1.20.1580.10">
    <property type="entry name" value="ABC transporter ATPase like domain"/>
    <property type="match status" value="2"/>
</dbReference>
<proteinExistence type="inferred from homology"/>
<dbReference type="GO" id="GO:0005737">
    <property type="term" value="C:cytoplasm"/>
    <property type="evidence" value="ECO:0007669"/>
    <property type="project" value="UniProtKB-SubCell"/>
</dbReference>
<dbReference type="CDD" id="cd03270">
    <property type="entry name" value="ABC_UvrA_I"/>
    <property type="match status" value="1"/>
</dbReference>
<evidence type="ECO:0000256" key="4">
    <source>
        <dbReference type="ARBA" id="ARBA00022737"/>
    </source>
</evidence>
<dbReference type="GO" id="GO:0005524">
    <property type="term" value="F:ATP binding"/>
    <property type="evidence" value="ECO:0007669"/>
    <property type="project" value="UniProtKB-KW"/>
</dbReference>
<evidence type="ECO:0000256" key="3">
    <source>
        <dbReference type="ARBA" id="ARBA00022723"/>
    </source>
</evidence>
<dbReference type="PANTHER" id="PTHR43152:SF3">
    <property type="entry name" value="UVRABC SYSTEM PROTEIN A"/>
    <property type="match status" value="1"/>
</dbReference>
<dbReference type="InterPro" id="IPR003439">
    <property type="entry name" value="ABC_transporter-like_ATP-bd"/>
</dbReference>
<evidence type="ECO:0000256" key="15">
    <source>
        <dbReference type="ARBA" id="ARBA00039316"/>
    </source>
</evidence>
<evidence type="ECO:0000256" key="11">
    <source>
        <dbReference type="ARBA" id="ARBA00022881"/>
    </source>
</evidence>
<keyword evidence="6" id="KW-0227">DNA damage</keyword>
<dbReference type="PROSITE" id="PS50893">
    <property type="entry name" value="ABC_TRANSPORTER_2"/>
    <property type="match status" value="1"/>
</dbReference>
<evidence type="ECO:0000259" key="17">
    <source>
        <dbReference type="PROSITE" id="PS50893"/>
    </source>
</evidence>
<evidence type="ECO:0000256" key="1">
    <source>
        <dbReference type="ARBA" id="ARBA00004496"/>
    </source>
</evidence>
<dbReference type="Pfam" id="PF00005">
    <property type="entry name" value="ABC_tran"/>
    <property type="match status" value="1"/>
</dbReference>
<sequence length="747" mass="81882">MADIIVQGLTQNNLKHVSFRIPKEKITVFTGVSGSGKSSIVFDTIAAESQRQMNATYPAFVRSRLPKYPKPAVERIDHLTASVVVDQSPLGGNARSTVGTISGLYSSLRLLFSRIGRPYVGTASYFSFNDPNGMCRTCSGIGKITQVDIEAILDRDKSWNEGCVKDSLYSPGTWYWKQYAKSGLFDLDKPLKEYSDEEYNLLLYGSRNGMDKPENPKVTGIYHKYTKTLLNRDISNKSRHTQEKSQNLITETVCTECHGQRLNQAALSCKINGCSIADLCGMELTQLREVLLQITDKTVDVLVQTLIEGLDRMIEIGLPYLHLNRDTPSLSGGEAQRLKLVRYMGSSLTGLTYIFDEPSAGMHPRDVYRMNSLLKQLRDKGNTVLVVEHDKDVISIADYVIDVGPRAGQNGGEIVFAGTYPELLRSGSLTGNAMMETLPVKMEPRKRTGSLPVRGACLHNLKNVDADIPLGIMTVVTGVAGSGKSTLISQVFARQYESDIVMVDQGPITATNRSTPASYLGFFDEIRKLLARESGKPDGLFSFNSTGACPVCGGKGVIVTELAYMDPIVTECEACFGMRYNEEALACTYKGKNIVELLGMTASQAMDLFEDAKIRKHLKVMQQVGLSYLTLGQPLSTLSGGERQRIKLAKNLGKKGSIIVMDEPTTGLHASDIQNLLKLFDLIVSRGNSLVVIEHNLDVIKQADWIIDIGPDGGKNGGEVVFEGTPMDMIRSAETLTAKCLRASCAQ</sequence>
<keyword evidence="7" id="KW-0228">DNA excision</keyword>
<dbReference type="Gene3D" id="3.40.50.300">
    <property type="entry name" value="P-loop containing nucleotide triphosphate hydrolases"/>
    <property type="match status" value="2"/>
</dbReference>
<dbReference type="GO" id="GO:0006281">
    <property type="term" value="P:DNA repair"/>
    <property type="evidence" value="ECO:0007669"/>
    <property type="project" value="UniProtKB-KW"/>
</dbReference>
<keyword evidence="12" id="KW-0238">DNA-binding</keyword>
<evidence type="ECO:0000256" key="8">
    <source>
        <dbReference type="ARBA" id="ARBA00022771"/>
    </source>
</evidence>
<evidence type="ECO:0000256" key="10">
    <source>
        <dbReference type="ARBA" id="ARBA00022840"/>
    </source>
</evidence>
<keyword evidence="8" id="KW-0863">Zinc-finger</keyword>
<dbReference type="SUPFAM" id="SSF52540">
    <property type="entry name" value="P-loop containing nucleoside triphosphate hydrolases"/>
    <property type="match status" value="2"/>
</dbReference>
<dbReference type="InterPro" id="IPR027417">
    <property type="entry name" value="P-loop_NTPase"/>
</dbReference>
<name>A0A174HVB9_9FIRM</name>
<evidence type="ECO:0000256" key="13">
    <source>
        <dbReference type="ARBA" id="ARBA00023204"/>
    </source>
</evidence>
<dbReference type="GO" id="GO:0004518">
    <property type="term" value="F:nuclease activity"/>
    <property type="evidence" value="ECO:0007669"/>
    <property type="project" value="UniProtKB-KW"/>
</dbReference>
<organism evidence="18 19">
    <name type="scientific">Hungatella hathewayi</name>
    <dbReference type="NCBI Taxonomy" id="154046"/>
    <lineage>
        <taxon>Bacteria</taxon>
        <taxon>Bacillati</taxon>
        <taxon>Bacillota</taxon>
        <taxon>Clostridia</taxon>
        <taxon>Lachnospirales</taxon>
        <taxon>Lachnospiraceae</taxon>
        <taxon>Hungatella</taxon>
    </lineage>
</organism>
<evidence type="ECO:0000256" key="6">
    <source>
        <dbReference type="ARBA" id="ARBA00022763"/>
    </source>
</evidence>
<comment type="similarity">
    <text evidence="14">Belongs to the ABC transporter superfamily. UvrA family.</text>
</comment>
<dbReference type="PANTHER" id="PTHR43152">
    <property type="entry name" value="UVRABC SYSTEM PROTEIN A"/>
    <property type="match status" value="1"/>
</dbReference>
<keyword evidence="2" id="KW-0963">Cytoplasm</keyword>
<keyword evidence="10 18" id="KW-0067">ATP-binding</keyword>
<evidence type="ECO:0000256" key="16">
    <source>
        <dbReference type="ARBA" id="ARBA00042156"/>
    </source>
</evidence>
<gene>
    <name evidence="18" type="primary">uvrA_2</name>
    <name evidence="18" type="ORF">ERS852407_03897</name>
</gene>
<keyword evidence="9" id="KW-0862">Zinc</keyword>
<dbReference type="InterPro" id="IPR041552">
    <property type="entry name" value="UvrA_DNA-bd"/>
</dbReference>
<keyword evidence="4" id="KW-0677">Repeat</keyword>
<feature type="domain" description="ABC transporter" evidence="17">
    <location>
        <begin position="440"/>
        <end position="742"/>
    </location>
</feature>
<dbReference type="RefSeq" id="WP_055657764.1">
    <property type="nucleotide sequence ID" value="NZ_CABIXC010000011.1"/>
</dbReference>
<dbReference type="AlphaFoldDB" id="A0A174HVB9"/>
<keyword evidence="5" id="KW-0547">Nucleotide-binding</keyword>
<dbReference type="GO" id="GO:0016887">
    <property type="term" value="F:ATP hydrolysis activity"/>
    <property type="evidence" value="ECO:0007669"/>
    <property type="project" value="InterPro"/>
</dbReference>
<dbReference type="GO" id="GO:0008270">
    <property type="term" value="F:zinc ion binding"/>
    <property type="evidence" value="ECO:0007669"/>
    <property type="project" value="UniProtKB-KW"/>
</dbReference>
<evidence type="ECO:0000256" key="9">
    <source>
        <dbReference type="ARBA" id="ARBA00022833"/>
    </source>
</evidence>
<accession>A0A174HVB9</accession>
<comment type="subcellular location">
    <subcellularLocation>
        <location evidence="1">Cytoplasm</location>
    </subcellularLocation>
</comment>
<reference evidence="18 19" key="1">
    <citation type="submission" date="2015-09" db="EMBL/GenBank/DDBJ databases">
        <authorList>
            <consortium name="Pathogen Informatics"/>
        </authorList>
    </citation>
    <scope>NUCLEOTIDE SEQUENCE [LARGE SCALE GENOMIC DNA]</scope>
    <source>
        <strain evidence="18 19">2789STDY5608850</strain>
    </source>
</reference>
<dbReference type="InterPro" id="IPR017871">
    <property type="entry name" value="ABC_transporter-like_CS"/>
</dbReference>
<evidence type="ECO:0000256" key="7">
    <source>
        <dbReference type="ARBA" id="ARBA00022769"/>
    </source>
</evidence>
<dbReference type="Pfam" id="PF17755">
    <property type="entry name" value="UvrA_DNA-bind"/>
    <property type="match status" value="1"/>
</dbReference>
<dbReference type="EMBL" id="CYZE01000011">
    <property type="protein sequence ID" value="CUO76795.1"/>
    <property type="molecule type" value="Genomic_DNA"/>
</dbReference>
<evidence type="ECO:0000313" key="18">
    <source>
        <dbReference type="EMBL" id="CUO76795.1"/>
    </source>
</evidence>
<evidence type="ECO:0000256" key="14">
    <source>
        <dbReference type="ARBA" id="ARBA00038000"/>
    </source>
</evidence>
<dbReference type="Proteomes" id="UP000095651">
    <property type="component" value="Unassembled WGS sequence"/>
</dbReference>
<evidence type="ECO:0000256" key="5">
    <source>
        <dbReference type="ARBA" id="ARBA00022741"/>
    </source>
</evidence>
<evidence type="ECO:0000313" key="19">
    <source>
        <dbReference type="Proteomes" id="UP000095651"/>
    </source>
</evidence>
<keyword evidence="3" id="KW-0479">Metal-binding</keyword>
<keyword evidence="13" id="KW-0234">DNA repair</keyword>
<evidence type="ECO:0000256" key="12">
    <source>
        <dbReference type="ARBA" id="ARBA00023125"/>
    </source>
</evidence>